<comment type="caution">
    <text evidence="1">The sequence shown here is derived from an EMBL/GenBank/DDBJ whole genome shotgun (WGS) entry which is preliminary data.</text>
</comment>
<dbReference type="AlphaFoldDB" id="X0WG48"/>
<evidence type="ECO:0000313" key="1">
    <source>
        <dbReference type="EMBL" id="GAG11686.1"/>
    </source>
</evidence>
<gene>
    <name evidence="1" type="ORF">S01H1_37344</name>
</gene>
<reference evidence="1" key="1">
    <citation type="journal article" date="2014" name="Front. Microbiol.">
        <title>High frequency of phylogenetically diverse reductive dehalogenase-homologous genes in deep subseafloor sedimentary metagenomes.</title>
        <authorList>
            <person name="Kawai M."/>
            <person name="Futagami T."/>
            <person name="Toyoda A."/>
            <person name="Takaki Y."/>
            <person name="Nishi S."/>
            <person name="Hori S."/>
            <person name="Arai W."/>
            <person name="Tsubouchi T."/>
            <person name="Morono Y."/>
            <person name="Uchiyama I."/>
            <person name="Ito T."/>
            <person name="Fujiyama A."/>
            <person name="Inagaki F."/>
            <person name="Takami H."/>
        </authorList>
    </citation>
    <scope>NUCLEOTIDE SEQUENCE</scope>
    <source>
        <strain evidence="1">Expedition CK06-06</strain>
    </source>
</reference>
<sequence>ARMRYCGALATVLGLIKTDMDAWDAAAVTIIDVASNSYTRCNLEDDGLVIMEGPVGYASAKCYYDVEAKFTQD</sequence>
<proteinExistence type="predicted"/>
<organism evidence="1">
    <name type="scientific">marine sediment metagenome</name>
    <dbReference type="NCBI Taxonomy" id="412755"/>
    <lineage>
        <taxon>unclassified sequences</taxon>
        <taxon>metagenomes</taxon>
        <taxon>ecological metagenomes</taxon>
    </lineage>
</organism>
<name>X0WG48_9ZZZZ</name>
<protein>
    <submittedName>
        <fullName evidence="1">Uncharacterized protein</fullName>
    </submittedName>
</protein>
<dbReference type="EMBL" id="BARS01023453">
    <property type="protein sequence ID" value="GAG11686.1"/>
    <property type="molecule type" value="Genomic_DNA"/>
</dbReference>
<feature type="non-terminal residue" evidence="1">
    <location>
        <position position="1"/>
    </location>
</feature>
<accession>X0WG48</accession>